<evidence type="ECO:0000259" key="7">
    <source>
        <dbReference type="PROSITE" id="PS50110"/>
    </source>
</evidence>
<dbReference type="InterPro" id="IPR036890">
    <property type="entry name" value="HATPase_C_sf"/>
</dbReference>
<dbReference type="Pfam" id="PF02518">
    <property type="entry name" value="HATPase_c"/>
    <property type="match status" value="1"/>
</dbReference>
<dbReference type="RefSeq" id="WP_197454984.1">
    <property type="nucleotide sequence ID" value="NZ_CP151726.1"/>
</dbReference>
<evidence type="ECO:0000313" key="8">
    <source>
        <dbReference type="EMBL" id="TWT93888.1"/>
    </source>
</evidence>
<dbReference type="InterPro" id="IPR003594">
    <property type="entry name" value="HATPase_dom"/>
</dbReference>
<keyword evidence="3 4" id="KW-0597">Phosphoprotein</keyword>
<evidence type="ECO:0000256" key="2">
    <source>
        <dbReference type="ARBA" id="ARBA00012438"/>
    </source>
</evidence>
<proteinExistence type="predicted"/>
<dbReference type="EC" id="2.7.13.3" evidence="2"/>
<dbReference type="EMBL" id="SJPN01000008">
    <property type="protein sequence ID" value="TWT93888.1"/>
    <property type="molecule type" value="Genomic_DNA"/>
</dbReference>
<feature type="domain" description="Response regulatory" evidence="7">
    <location>
        <begin position="9"/>
        <end position="125"/>
    </location>
</feature>
<dbReference type="CDD" id="cd00082">
    <property type="entry name" value="HisKA"/>
    <property type="match status" value="1"/>
</dbReference>
<dbReference type="SMART" id="SM00448">
    <property type="entry name" value="REC"/>
    <property type="match status" value="1"/>
</dbReference>
<dbReference type="PANTHER" id="PTHR43065:SF42">
    <property type="entry name" value="TWO-COMPONENT SENSOR PPRA"/>
    <property type="match status" value="1"/>
</dbReference>
<dbReference type="PRINTS" id="PR00344">
    <property type="entry name" value="BCTRLSENSOR"/>
</dbReference>
<keyword evidence="9" id="KW-1185">Reference proteome</keyword>
<comment type="catalytic activity">
    <reaction evidence="1">
        <text>ATP + protein L-histidine = ADP + protein N-phospho-L-histidine.</text>
        <dbReference type="EC" id="2.7.13.3"/>
    </reaction>
</comment>
<gene>
    <name evidence="8" type="primary">zraS_8</name>
    <name evidence="8" type="ORF">Pla52n_57160</name>
</gene>
<dbReference type="SUPFAM" id="SSF55874">
    <property type="entry name" value="ATPase domain of HSP90 chaperone/DNA topoisomerase II/histidine kinase"/>
    <property type="match status" value="1"/>
</dbReference>
<reference evidence="8 9" key="1">
    <citation type="submission" date="2019-02" db="EMBL/GenBank/DDBJ databases">
        <title>Deep-cultivation of Planctomycetes and their phenomic and genomic characterization uncovers novel biology.</title>
        <authorList>
            <person name="Wiegand S."/>
            <person name="Jogler M."/>
            <person name="Boedeker C."/>
            <person name="Pinto D."/>
            <person name="Vollmers J."/>
            <person name="Rivas-Marin E."/>
            <person name="Kohn T."/>
            <person name="Peeters S.H."/>
            <person name="Heuer A."/>
            <person name="Rast P."/>
            <person name="Oberbeckmann S."/>
            <person name="Bunk B."/>
            <person name="Jeske O."/>
            <person name="Meyerdierks A."/>
            <person name="Storesund J.E."/>
            <person name="Kallscheuer N."/>
            <person name="Luecker S."/>
            <person name="Lage O.M."/>
            <person name="Pohl T."/>
            <person name="Merkel B.J."/>
            <person name="Hornburger P."/>
            <person name="Mueller R.-W."/>
            <person name="Bruemmer F."/>
            <person name="Labrenz M."/>
            <person name="Spormann A.M."/>
            <person name="Op Den Camp H."/>
            <person name="Overmann J."/>
            <person name="Amann R."/>
            <person name="Jetten M.S.M."/>
            <person name="Mascher T."/>
            <person name="Medema M.H."/>
            <person name="Devos D.P."/>
            <person name="Kaster A.-K."/>
            <person name="Ovreas L."/>
            <person name="Rohde M."/>
            <person name="Galperin M.Y."/>
            <person name="Jogler C."/>
        </authorList>
    </citation>
    <scope>NUCLEOTIDE SEQUENCE [LARGE SCALE GENOMIC DNA]</scope>
    <source>
        <strain evidence="8 9">Pla52n</strain>
    </source>
</reference>
<dbReference type="InterPro" id="IPR001789">
    <property type="entry name" value="Sig_transdc_resp-reg_receiver"/>
</dbReference>
<dbReference type="GO" id="GO:0000155">
    <property type="term" value="F:phosphorelay sensor kinase activity"/>
    <property type="evidence" value="ECO:0007669"/>
    <property type="project" value="InterPro"/>
</dbReference>
<dbReference type="Pfam" id="PF00512">
    <property type="entry name" value="HisKA"/>
    <property type="match status" value="1"/>
</dbReference>
<dbReference type="Proteomes" id="UP000320176">
    <property type="component" value="Unassembled WGS sequence"/>
</dbReference>
<dbReference type="InterPro" id="IPR003661">
    <property type="entry name" value="HisK_dim/P_dom"/>
</dbReference>
<evidence type="ECO:0000256" key="3">
    <source>
        <dbReference type="ARBA" id="ARBA00022553"/>
    </source>
</evidence>
<comment type="caution">
    <text evidence="8">The sequence shown here is derived from an EMBL/GenBank/DDBJ whole genome shotgun (WGS) entry which is preliminary data.</text>
</comment>
<sequence length="409" mass="45437">MQNAIDGMKVLVAEDSDLMRRLLVTHLRNWGYDVIEAVNGEQAWAAFQAEPISMVLTDWIMPEVDGLELIRRIRATPSGPYCYSILLTAKSETEDLVHAMEAGADDFLVKPCDGEELRVRLREGERIIRLQFELAEQNRQLRETQAALVQSEKLASLGQLAAGMAHEINNPIAFVTNNLAVMKRDLTGLMDLVNKYRETRPYLDNAPEKLVQEIDELEQECDCQWLQEYLPKLLASSSQGLTRVRDIISNLRDFARLDQAAYGTLDLSQSARNAADMLSNLLAEKDVSIHFSRDQPLSIACHGDKIQQVIFNTLLNAVQASAHGAVIDVILEEDGEFASLRVNDHGEGMDRETLDRVFEPFFTTKPVGTGTGLGMAVSYGIVRDHGGTITIQSSPGSGTEVNIRLPLNT</sequence>
<dbReference type="SMART" id="SM00387">
    <property type="entry name" value="HATPase_c"/>
    <property type="match status" value="1"/>
</dbReference>
<evidence type="ECO:0000313" key="9">
    <source>
        <dbReference type="Proteomes" id="UP000320176"/>
    </source>
</evidence>
<evidence type="ECO:0000256" key="5">
    <source>
        <dbReference type="SAM" id="Coils"/>
    </source>
</evidence>
<accession>A0A5C6A3Q0</accession>
<dbReference type="SUPFAM" id="SSF47384">
    <property type="entry name" value="Homodimeric domain of signal transducing histidine kinase"/>
    <property type="match status" value="1"/>
</dbReference>
<dbReference type="Gene3D" id="1.10.287.130">
    <property type="match status" value="1"/>
</dbReference>
<evidence type="ECO:0000256" key="4">
    <source>
        <dbReference type="PROSITE-ProRule" id="PRU00169"/>
    </source>
</evidence>
<dbReference type="InterPro" id="IPR005467">
    <property type="entry name" value="His_kinase_dom"/>
</dbReference>
<dbReference type="Gene3D" id="3.40.50.2300">
    <property type="match status" value="1"/>
</dbReference>
<organism evidence="8 9">
    <name type="scientific">Stieleria varia</name>
    <dbReference type="NCBI Taxonomy" id="2528005"/>
    <lineage>
        <taxon>Bacteria</taxon>
        <taxon>Pseudomonadati</taxon>
        <taxon>Planctomycetota</taxon>
        <taxon>Planctomycetia</taxon>
        <taxon>Pirellulales</taxon>
        <taxon>Pirellulaceae</taxon>
        <taxon>Stieleria</taxon>
    </lineage>
</organism>
<feature type="coiled-coil region" evidence="5">
    <location>
        <begin position="127"/>
        <end position="154"/>
    </location>
</feature>
<dbReference type="AlphaFoldDB" id="A0A5C6A3Q0"/>
<evidence type="ECO:0000256" key="1">
    <source>
        <dbReference type="ARBA" id="ARBA00000085"/>
    </source>
</evidence>
<name>A0A5C6A3Q0_9BACT</name>
<keyword evidence="5" id="KW-0175">Coiled coil</keyword>
<dbReference type="Pfam" id="PF00072">
    <property type="entry name" value="Response_reg"/>
    <property type="match status" value="1"/>
</dbReference>
<keyword evidence="8" id="KW-0808">Transferase</keyword>
<protein>
    <recommendedName>
        <fullName evidence="2">histidine kinase</fullName>
        <ecNumber evidence="2">2.7.13.3</ecNumber>
    </recommendedName>
</protein>
<feature type="modified residue" description="4-aspartylphosphate" evidence="4">
    <location>
        <position position="58"/>
    </location>
</feature>
<dbReference type="InterPro" id="IPR011006">
    <property type="entry name" value="CheY-like_superfamily"/>
</dbReference>
<dbReference type="PROSITE" id="PS50109">
    <property type="entry name" value="HIS_KIN"/>
    <property type="match status" value="1"/>
</dbReference>
<dbReference type="Gene3D" id="3.30.565.10">
    <property type="entry name" value="Histidine kinase-like ATPase, C-terminal domain"/>
    <property type="match status" value="1"/>
</dbReference>
<feature type="domain" description="Histidine kinase" evidence="6">
    <location>
        <begin position="163"/>
        <end position="409"/>
    </location>
</feature>
<dbReference type="CDD" id="cd17574">
    <property type="entry name" value="REC_OmpR"/>
    <property type="match status" value="1"/>
</dbReference>
<dbReference type="PROSITE" id="PS50110">
    <property type="entry name" value="RESPONSE_REGULATORY"/>
    <property type="match status" value="1"/>
</dbReference>
<dbReference type="SMART" id="SM00388">
    <property type="entry name" value="HisKA"/>
    <property type="match status" value="1"/>
</dbReference>
<dbReference type="SUPFAM" id="SSF52172">
    <property type="entry name" value="CheY-like"/>
    <property type="match status" value="1"/>
</dbReference>
<evidence type="ECO:0000259" key="6">
    <source>
        <dbReference type="PROSITE" id="PS50109"/>
    </source>
</evidence>
<dbReference type="InterPro" id="IPR036097">
    <property type="entry name" value="HisK_dim/P_sf"/>
</dbReference>
<dbReference type="PANTHER" id="PTHR43065">
    <property type="entry name" value="SENSOR HISTIDINE KINASE"/>
    <property type="match status" value="1"/>
</dbReference>
<dbReference type="InterPro" id="IPR004358">
    <property type="entry name" value="Sig_transdc_His_kin-like_C"/>
</dbReference>